<reference evidence="1 2" key="1">
    <citation type="submission" date="2021-06" db="EMBL/GenBank/DDBJ databases">
        <title>Caerostris darwini draft genome.</title>
        <authorList>
            <person name="Kono N."/>
            <person name="Arakawa K."/>
        </authorList>
    </citation>
    <scope>NUCLEOTIDE SEQUENCE [LARGE SCALE GENOMIC DNA]</scope>
</reference>
<dbReference type="EMBL" id="BPLQ01006882">
    <property type="protein sequence ID" value="GIY25994.1"/>
    <property type="molecule type" value="Genomic_DNA"/>
</dbReference>
<evidence type="ECO:0000313" key="1">
    <source>
        <dbReference type="EMBL" id="GIY25994.1"/>
    </source>
</evidence>
<accession>A0AAV4RY17</accession>
<dbReference type="AlphaFoldDB" id="A0AAV4RY17"/>
<protein>
    <submittedName>
        <fullName evidence="1">Uncharacterized protein</fullName>
    </submittedName>
</protein>
<sequence>MDVCQQIGLVCLACGHLDIGPILRNHHLSYNSPKPPEYGEISTPNQGSRDVEIQEFKNSWTFAVAVTLMKKIMPQGAASVVMEHPQDSSAAAGIDAECPLTEACTNQCQDPCASTRACGTVSDIQPPDSRTHW</sequence>
<dbReference type="Proteomes" id="UP001054837">
    <property type="component" value="Unassembled WGS sequence"/>
</dbReference>
<organism evidence="1 2">
    <name type="scientific">Caerostris darwini</name>
    <dbReference type="NCBI Taxonomy" id="1538125"/>
    <lineage>
        <taxon>Eukaryota</taxon>
        <taxon>Metazoa</taxon>
        <taxon>Ecdysozoa</taxon>
        <taxon>Arthropoda</taxon>
        <taxon>Chelicerata</taxon>
        <taxon>Arachnida</taxon>
        <taxon>Araneae</taxon>
        <taxon>Araneomorphae</taxon>
        <taxon>Entelegynae</taxon>
        <taxon>Araneoidea</taxon>
        <taxon>Araneidae</taxon>
        <taxon>Caerostris</taxon>
    </lineage>
</organism>
<name>A0AAV4RY17_9ARAC</name>
<evidence type="ECO:0000313" key="2">
    <source>
        <dbReference type="Proteomes" id="UP001054837"/>
    </source>
</evidence>
<comment type="caution">
    <text evidence="1">The sequence shown here is derived from an EMBL/GenBank/DDBJ whole genome shotgun (WGS) entry which is preliminary data.</text>
</comment>
<gene>
    <name evidence="1" type="ORF">CDAR_27541</name>
</gene>
<keyword evidence="2" id="KW-1185">Reference proteome</keyword>
<proteinExistence type="predicted"/>